<evidence type="ECO:0000313" key="2">
    <source>
        <dbReference type="EMBL" id="POR54718.1"/>
    </source>
</evidence>
<dbReference type="EMBL" id="PQGA01000002">
    <property type="protein sequence ID" value="POR54718.1"/>
    <property type="molecule type" value="Genomic_DNA"/>
</dbReference>
<feature type="signal peptide" evidence="1">
    <location>
        <begin position="1"/>
        <end position="21"/>
    </location>
</feature>
<sequence>MAASKLIAFLGTLVFSASALASSACGFAIPDDGAMKLQVDDGCTYVIQDKKNYARLDYLGFSDSRSIQTLLGDDTYFIEENGAHYFISEDVEDARVTIKTLHLDPARPVSFNGLTGYAGSGEFFVQVLPAWQNRKEGGYSLKLMCSFMAAGNDKKSFRSRLCVPETAAGKKLAESYYAKLMAIKPLD</sequence>
<gene>
    <name evidence="2" type="ORF">B0G62_102326</name>
</gene>
<protein>
    <submittedName>
        <fullName evidence="2">Uncharacterized protein</fullName>
    </submittedName>
</protein>
<dbReference type="AlphaFoldDB" id="A0A2S4MIY3"/>
<feature type="chain" id="PRO_5015473218" evidence="1">
    <location>
        <begin position="22"/>
        <end position="187"/>
    </location>
</feature>
<dbReference type="Proteomes" id="UP000237381">
    <property type="component" value="Unassembled WGS sequence"/>
</dbReference>
<comment type="caution">
    <text evidence="2">The sequence shown here is derived from an EMBL/GenBank/DDBJ whole genome shotgun (WGS) entry which is preliminary data.</text>
</comment>
<evidence type="ECO:0000256" key="1">
    <source>
        <dbReference type="SAM" id="SignalP"/>
    </source>
</evidence>
<keyword evidence="1" id="KW-0732">Signal</keyword>
<evidence type="ECO:0000313" key="3">
    <source>
        <dbReference type="Proteomes" id="UP000237381"/>
    </source>
</evidence>
<dbReference type="PROSITE" id="PS51257">
    <property type="entry name" value="PROKAR_LIPOPROTEIN"/>
    <property type="match status" value="1"/>
</dbReference>
<organism evidence="2 3">
    <name type="scientific">Paraburkholderia eburnea</name>
    <dbReference type="NCBI Taxonomy" id="1189126"/>
    <lineage>
        <taxon>Bacteria</taxon>
        <taxon>Pseudomonadati</taxon>
        <taxon>Pseudomonadota</taxon>
        <taxon>Betaproteobacteria</taxon>
        <taxon>Burkholderiales</taxon>
        <taxon>Burkholderiaceae</taxon>
        <taxon>Paraburkholderia</taxon>
    </lineage>
</organism>
<accession>A0A2S4MIY3</accession>
<keyword evidence="3" id="KW-1185">Reference proteome</keyword>
<name>A0A2S4MIY3_9BURK</name>
<reference evidence="2 3" key="1">
    <citation type="submission" date="2018-01" db="EMBL/GenBank/DDBJ databases">
        <title>Genomic Encyclopedia of Type Strains, Phase III (KMG-III): the genomes of soil and plant-associated and newly described type strains.</title>
        <authorList>
            <person name="Whitman W."/>
        </authorList>
    </citation>
    <scope>NUCLEOTIDE SEQUENCE [LARGE SCALE GENOMIC DNA]</scope>
    <source>
        <strain evidence="2 3">JCM 18070</strain>
    </source>
</reference>
<proteinExistence type="predicted"/>